<dbReference type="EC" id="2.4.99.12" evidence="3 8"/>
<comment type="pathway">
    <text evidence="2 8">Bacterial outer membrane biogenesis; LPS core biosynthesis.</text>
</comment>
<evidence type="ECO:0000256" key="1">
    <source>
        <dbReference type="ARBA" id="ARBA00003394"/>
    </source>
</evidence>
<evidence type="ECO:0000256" key="4">
    <source>
        <dbReference type="ARBA" id="ARBA00019077"/>
    </source>
</evidence>
<name>A0ABQ3D219_9RHOB</name>
<evidence type="ECO:0000256" key="2">
    <source>
        <dbReference type="ARBA" id="ARBA00004713"/>
    </source>
</evidence>
<dbReference type="PANTHER" id="PTHR42755">
    <property type="entry name" value="3-DEOXY-MANNO-OCTULOSONATE CYTIDYLYLTRANSFERASE"/>
    <property type="match status" value="1"/>
</dbReference>
<comment type="subcellular location">
    <subcellularLocation>
        <location evidence="8">Cell membrane</location>
    </subcellularLocation>
</comment>
<comment type="function">
    <text evidence="1 8">Involved in lipopolysaccharide (LPS) biosynthesis. Catalyzes the transfer of 3-deoxy-D-manno-octulosonate (Kdo) residue(s) from CMP-Kdo to lipid IV(A), the tetraacyldisaccharide-1,4'-bisphosphate precursor of lipid A.</text>
</comment>
<dbReference type="InterPro" id="IPR039901">
    <property type="entry name" value="Kdotransferase"/>
</dbReference>
<keyword evidence="8" id="KW-1003">Cell membrane</keyword>
<dbReference type="PANTHER" id="PTHR42755:SF1">
    <property type="entry name" value="3-DEOXY-D-MANNO-OCTULOSONIC ACID TRANSFERASE, MITOCHONDRIAL-RELATED"/>
    <property type="match status" value="1"/>
</dbReference>
<evidence type="ECO:0000259" key="9">
    <source>
        <dbReference type="Pfam" id="PF04413"/>
    </source>
</evidence>
<evidence type="ECO:0000256" key="8">
    <source>
        <dbReference type="RuleBase" id="RU365103"/>
    </source>
</evidence>
<comment type="similarity">
    <text evidence="8">Belongs to the glycosyltransferase group 1 family.</text>
</comment>
<evidence type="ECO:0000256" key="5">
    <source>
        <dbReference type="ARBA" id="ARBA00022679"/>
    </source>
</evidence>
<dbReference type="Gene3D" id="3.40.50.2000">
    <property type="entry name" value="Glycogen Phosphorylase B"/>
    <property type="match status" value="1"/>
</dbReference>
<dbReference type="InterPro" id="IPR007507">
    <property type="entry name" value="Glycos_transf_N"/>
</dbReference>
<comment type="catalytic activity">
    <reaction evidence="7 8">
        <text>lipid IVA (E. coli) + CMP-3-deoxy-beta-D-manno-octulosonate = alpha-Kdo-(2-&gt;6)-lipid IVA (E. coli) + CMP + H(+)</text>
        <dbReference type="Rhea" id="RHEA:28066"/>
        <dbReference type="ChEBI" id="CHEBI:15378"/>
        <dbReference type="ChEBI" id="CHEBI:58603"/>
        <dbReference type="ChEBI" id="CHEBI:60364"/>
        <dbReference type="ChEBI" id="CHEBI:60377"/>
        <dbReference type="ChEBI" id="CHEBI:85987"/>
        <dbReference type="EC" id="2.4.99.12"/>
    </reaction>
</comment>
<protein>
    <recommendedName>
        <fullName evidence="4 8">3-deoxy-D-manno-octulosonic acid transferase</fullName>
        <shortName evidence="8">Kdo transferase</shortName>
        <ecNumber evidence="3 8">2.4.99.12</ecNumber>
    </recommendedName>
    <alternativeName>
        <fullName evidence="6 8">Lipid IV(A) 3-deoxy-D-manno-octulosonic acid transferase</fullName>
    </alternativeName>
</protein>
<evidence type="ECO:0000256" key="6">
    <source>
        <dbReference type="ARBA" id="ARBA00031445"/>
    </source>
</evidence>
<evidence type="ECO:0000256" key="7">
    <source>
        <dbReference type="ARBA" id="ARBA00049183"/>
    </source>
</evidence>
<keyword evidence="8" id="KW-0448">Lipopolysaccharide biosynthesis</keyword>
<sequence length="319" mass="35426">MEAEIWPMMIDRSRHFKVPLFLCNAQYSDHKSGRAPDQFLAKICTGYVGIFAKSKPQADRFRHIGCTHIAITGETRFDQNVPQNLLDSVILVREKLAPMSRKIVTIASAVEGEESENLALIDEIRNTAISRGETAPLIIYVPRATERFVPITQILNDKFTVQNRSVLFDDNLCIVGTVEPNLDILVGDSFGEMYFYLGLSDAVVVGGGFDRRGAHNIIEPIAVQKPVFVGPYTWSIEYPAKEALDAGVLKQADTPALLAVDVVDGLFGCDDINVRWKALLDFYRAHTGSAQKVIDCLPRLLRETGFAKIVDDARLSETP</sequence>
<dbReference type="InterPro" id="IPR038107">
    <property type="entry name" value="Glycos_transf_N_sf"/>
</dbReference>
<comment type="caution">
    <text evidence="10">The sequence shown here is derived from an EMBL/GenBank/DDBJ whole genome shotgun (WGS) entry which is preliminary data.</text>
</comment>
<dbReference type="Gene3D" id="3.40.50.11720">
    <property type="entry name" value="3-Deoxy-D-manno-octulosonic-acid transferase, N-terminal domain"/>
    <property type="match status" value="1"/>
</dbReference>
<keyword evidence="8" id="KW-0472">Membrane</keyword>
<gene>
    <name evidence="10" type="ORF">GCM10008927_10460</name>
</gene>
<feature type="domain" description="3-deoxy-D-manno-octulosonic-acid transferase N-terminal" evidence="9">
    <location>
        <begin position="1"/>
        <end position="79"/>
    </location>
</feature>
<dbReference type="Proteomes" id="UP000634455">
    <property type="component" value="Unassembled WGS sequence"/>
</dbReference>
<evidence type="ECO:0000256" key="3">
    <source>
        <dbReference type="ARBA" id="ARBA00012621"/>
    </source>
</evidence>
<reference evidence="11" key="1">
    <citation type="journal article" date="2019" name="Int. J. Syst. Evol. Microbiol.">
        <title>The Global Catalogue of Microorganisms (GCM) 10K type strain sequencing project: providing services to taxonomists for standard genome sequencing and annotation.</title>
        <authorList>
            <consortium name="The Broad Institute Genomics Platform"/>
            <consortium name="The Broad Institute Genome Sequencing Center for Infectious Disease"/>
            <person name="Wu L."/>
            <person name="Ma J."/>
        </authorList>
    </citation>
    <scope>NUCLEOTIDE SEQUENCE [LARGE SCALE GENOMIC DNA]</scope>
    <source>
        <strain evidence="11">KCTC 32465</strain>
    </source>
</reference>
<keyword evidence="5 8" id="KW-0808">Transferase</keyword>
<organism evidence="10 11">
    <name type="scientific">Paramylibacter ulvae</name>
    <dbReference type="NCBI Taxonomy" id="1651968"/>
    <lineage>
        <taxon>Bacteria</taxon>
        <taxon>Pseudomonadati</taxon>
        <taxon>Pseudomonadota</taxon>
        <taxon>Alphaproteobacteria</taxon>
        <taxon>Rhodobacterales</taxon>
        <taxon>Paracoccaceae</taxon>
        <taxon>Paramylibacter</taxon>
    </lineage>
</organism>
<dbReference type="Pfam" id="PF04413">
    <property type="entry name" value="Glycos_transf_N"/>
    <property type="match status" value="1"/>
</dbReference>
<proteinExistence type="inferred from homology"/>
<accession>A0ABQ3D219</accession>
<evidence type="ECO:0000313" key="10">
    <source>
        <dbReference type="EMBL" id="GHA47561.1"/>
    </source>
</evidence>
<evidence type="ECO:0000313" key="11">
    <source>
        <dbReference type="Proteomes" id="UP000634455"/>
    </source>
</evidence>
<keyword evidence="11" id="KW-1185">Reference proteome</keyword>
<dbReference type="EMBL" id="BMZF01000002">
    <property type="protein sequence ID" value="GHA47561.1"/>
    <property type="molecule type" value="Genomic_DNA"/>
</dbReference>